<keyword evidence="1 4" id="KW-0808">Transferase</keyword>
<dbReference type="Gene3D" id="3.40.630.30">
    <property type="match status" value="1"/>
</dbReference>
<dbReference type="STRING" id="1121357.SAMN05661109_01061"/>
<name>A0A1H9S7N9_9CORY</name>
<gene>
    <name evidence="4" type="ORF">SAMN05661109_01061</name>
</gene>
<dbReference type="SUPFAM" id="SSF55729">
    <property type="entry name" value="Acyl-CoA N-acyltransferases (Nat)"/>
    <property type="match status" value="1"/>
</dbReference>
<accession>A0A1H9S7N9</accession>
<sequence>MWAWRLSGRPHPASAAEHGGRGFGKALLTNLARITVDNDYQRVEWTVLKWNTPSINFYESMGRIRCRNGTLSGLPVKFCVTLERLRVLNLFACWHRPWQGSTSRKW</sequence>
<keyword evidence="5" id="KW-1185">Reference proteome</keyword>
<evidence type="ECO:0000313" key="4">
    <source>
        <dbReference type="EMBL" id="SER80189.1"/>
    </source>
</evidence>
<dbReference type="InterPro" id="IPR051016">
    <property type="entry name" value="Diverse_Substrate_AcTransf"/>
</dbReference>
<evidence type="ECO:0000256" key="1">
    <source>
        <dbReference type="ARBA" id="ARBA00022679"/>
    </source>
</evidence>
<keyword evidence="2" id="KW-0012">Acyltransferase</keyword>
<dbReference type="EMBL" id="FOGQ01000003">
    <property type="protein sequence ID" value="SER80189.1"/>
    <property type="molecule type" value="Genomic_DNA"/>
</dbReference>
<dbReference type="PANTHER" id="PTHR10545:SF29">
    <property type="entry name" value="GH14572P-RELATED"/>
    <property type="match status" value="1"/>
</dbReference>
<dbReference type="PROSITE" id="PS51186">
    <property type="entry name" value="GNAT"/>
    <property type="match status" value="1"/>
</dbReference>
<feature type="domain" description="N-acetyltransferase" evidence="3">
    <location>
        <begin position="15"/>
        <end position="83"/>
    </location>
</feature>
<dbReference type="AlphaFoldDB" id="A0A1H9S7N9"/>
<dbReference type="Proteomes" id="UP000198929">
    <property type="component" value="Unassembled WGS sequence"/>
</dbReference>
<proteinExistence type="predicted"/>
<evidence type="ECO:0000259" key="3">
    <source>
        <dbReference type="PROSITE" id="PS51186"/>
    </source>
</evidence>
<evidence type="ECO:0000313" key="5">
    <source>
        <dbReference type="Proteomes" id="UP000198929"/>
    </source>
</evidence>
<reference evidence="5" key="1">
    <citation type="submission" date="2016-10" db="EMBL/GenBank/DDBJ databases">
        <authorList>
            <person name="Varghese N."/>
            <person name="Submissions S."/>
        </authorList>
    </citation>
    <scope>NUCLEOTIDE SEQUENCE [LARGE SCALE GENOMIC DNA]</scope>
    <source>
        <strain evidence="5">DSM 20524</strain>
    </source>
</reference>
<protein>
    <submittedName>
        <fullName evidence="4">Acetyltransferase (GNAT) family protein</fullName>
    </submittedName>
</protein>
<dbReference type="InterPro" id="IPR000182">
    <property type="entry name" value="GNAT_dom"/>
</dbReference>
<dbReference type="InterPro" id="IPR016181">
    <property type="entry name" value="Acyl_CoA_acyltransferase"/>
</dbReference>
<dbReference type="Pfam" id="PF00583">
    <property type="entry name" value="Acetyltransf_1"/>
    <property type="match status" value="1"/>
</dbReference>
<dbReference type="GO" id="GO:0008080">
    <property type="term" value="F:N-acetyltransferase activity"/>
    <property type="evidence" value="ECO:0007669"/>
    <property type="project" value="TreeGrafter"/>
</dbReference>
<evidence type="ECO:0000256" key="2">
    <source>
        <dbReference type="ARBA" id="ARBA00023315"/>
    </source>
</evidence>
<organism evidence="4 5">
    <name type="scientific">Corynebacterium cystitidis DSM 20524</name>
    <dbReference type="NCBI Taxonomy" id="1121357"/>
    <lineage>
        <taxon>Bacteria</taxon>
        <taxon>Bacillati</taxon>
        <taxon>Actinomycetota</taxon>
        <taxon>Actinomycetes</taxon>
        <taxon>Mycobacteriales</taxon>
        <taxon>Corynebacteriaceae</taxon>
        <taxon>Corynebacterium</taxon>
    </lineage>
</organism>
<dbReference type="PANTHER" id="PTHR10545">
    <property type="entry name" value="DIAMINE N-ACETYLTRANSFERASE"/>
    <property type="match status" value="1"/>
</dbReference>